<dbReference type="Proteomes" id="UP001140510">
    <property type="component" value="Unassembled WGS sequence"/>
</dbReference>
<name>A0A9W8Z7V7_9PLEO</name>
<feature type="compositionally biased region" description="Polar residues" evidence="1">
    <location>
        <begin position="1"/>
        <end position="19"/>
    </location>
</feature>
<proteinExistence type="predicted"/>
<evidence type="ECO:0000256" key="1">
    <source>
        <dbReference type="SAM" id="MobiDB-lite"/>
    </source>
</evidence>
<feature type="region of interest" description="Disordered" evidence="1">
    <location>
        <begin position="408"/>
        <end position="431"/>
    </location>
</feature>
<feature type="compositionally biased region" description="Low complexity" evidence="1">
    <location>
        <begin position="586"/>
        <end position="603"/>
    </location>
</feature>
<dbReference type="SUPFAM" id="SSF53474">
    <property type="entry name" value="alpha/beta-Hydrolases"/>
    <property type="match status" value="1"/>
</dbReference>
<feature type="compositionally biased region" description="Basic residues" evidence="1">
    <location>
        <begin position="606"/>
        <end position="617"/>
    </location>
</feature>
<feature type="compositionally biased region" description="Pro residues" evidence="1">
    <location>
        <begin position="417"/>
        <end position="429"/>
    </location>
</feature>
<evidence type="ECO:0008006" key="4">
    <source>
        <dbReference type="Google" id="ProtNLM"/>
    </source>
</evidence>
<dbReference type="AlphaFoldDB" id="A0A9W8Z7V7"/>
<comment type="caution">
    <text evidence="2">The sequence shown here is derived from an EMBL/GenBank/DDBJ whole genome shotgun (WGS) entry which is preliminary data.</text>
</comment>
<evidence type="ECO:0000313" key="3">
    <source>
        <dbReference type="Proteomes" id="UP001140510"/>
    </source>
</evidence>
<dbReference type="OrthoDB" id="3248508at2759"/>
<dbReference type="Gene3D" id="3.40.50.1820">
    <property type="entry name" value="alpha/beta hydrolase"/>
    <property type="match status" value="1"/>
</dbReference>
<protein>
    <recommendedName>
        <fullName evidence="4">AB hydrolase-1 domain-containing protein</fullName>
    </recommendedName>
</protein>
<dbReference type="EMBL" id="JAPEVA010000103">
    <property type="protein sequence ID" value="KAJ4399659.1"/>
    <property type="molecule type" value="Genomic_DNA"/>
</dbReference>
<accession>A0A9W8Z7V7</accession>
<feature type="compositionally biased region" description="Polar residues" evidence="1">
    <location>
        <begin position="31"/>
        <end position="47"/>
    </location>
</feature>
<keyword evidence="3" id="KW-1185">Reference proteome</keyword>
<feature type="region of interest" description="Disordered" evidence="1">
    <location>
        <begin position="321"/>
        <end position="355"/>
    </location>
</feature>
<feature type="compositionally biased region" description="Basic and acidic residues" evidence="1">
    <location>
        <begin position="508"/>
        <end position="526"/>
    </location>
</feature>
<gene>
    <name evidence="2" type="ORF">N0V91_009312</name>
</gene>
<reference evidence="2" key="1">
    <citation type="submission" date="2022-10" db="EMBL/GenBank/DDBJ databases">
        <title>Tapping the CABI collections for fungal endophytes: first genome assemblies for Collariella, Neodidymelliopsis, Ascochyta clinopodiicola, Didymella pomorum, Didymosphaeria variabile, Neocosmospora piperis and Neocucurbitaria cava.</title>
        <authorList>
            <person name="Hill R."/>
        </authorList>
    </citation>
    <scope>NUCLEOTIDE SEQUENCE</scope>
    <source>
        <strain evidence="2">IMI 355091</strain>
    </source>
</reference>
<organism evidence="2 3">
    <name type="scientific">Didymella pomorum</name>
    <dbReference type="NCBI Taxonomy" id="749634"/>
    <lineage>
        <taxon>Eukaryota</taxon>
        <taxon>Fungi</taxon>
        <taxon>Dikarya</taxon>
        <taxon>Ascomycota</taxon>
        <taxon>Pezizomycotina</taxon>
        <taxon>Dothideomycetes</taxon>
        <taxon>Pleosporomycetidae</taxon>
        <taxon>Pleosporales</taxon>
        <taxon>Pleosporineae</taxon>
        <taxon>Didymellaceae</taxon>
        <taxon>Didymella</taxon>
    </lineage>
</organism>
<feature type="region of interest" description="Disordered" evidence="1">
    <location>
        <begin position="1"/>
        <end position="67"/>
    </location>
</feature>
<dbReference type="InterPro" id="IPR029058">
    <property type="entry name" value="AB_hydrolase_fold"/>
</dbReference>
<sequence>MTSLSNLADQDEANSNGNNRRAPPPLPPRASQSNEMNSPPSYTSVMAMSSKDPRSSSTQSLVPDPSLENTGRRRILLVYVHGFMGNETSFRSFPAHVHNLVTVTLADTHVVHTKIYPRYRARYSLEQARDQFSVWLAPHEDQWTDVILLGHSMGGLLAADVALLFRHRIIGIINFDVPFVGMHPGIIKAGLGSIFTKVPPPEDQILTSPASGSKPSRMSTIFNPKPADPNYNPSFANDIHLPVRKGLDNALHWFNKHSNNIKEAGKGLVKSHYEFGSAMADYRELKDRYARVRALEEDDEMKRRMGNPDLRSPPRIRFVNYYTASTGRPKKPKSPKSPSPSRKDSSSLQYQDSDASALATISQQDINKLTSKSDTPPRLSIDVKEHRGSDVILATPPEILSAISPLKSLPDQDNDPPTLPEIPPIPQEPPFVDTAQIADKSQRRAAEREYDEALEAYQKAVKARNRIINEREDIEEAWEAQRQQKVAMPFAPNSKPELIGEELRLAQEKERMAREEARLEGREYRPPSETAPSLEKTLSAETPGLDSGMHTMQLGDAPSHRPYSNYSFSRSAILSQASPDDQASITDSNYTSTTNDTANTSDTKSSKKKKEKEKKLGKFCMLPPKDSDGHKDPTWIRVYMEGMDEVAAHTSLFYVNETYERLVGDVGDRIEDWVREADSVRLVREMSGMA</sequence>
<feature type="region of interest" description="Disordered" evidence="1">
    <location>
        <begin position="577"/>
        <end position="624"/>
    </location>
</feature>
<dbReference type="PANTHER" id="PTHR47842:SF3">
    <property type="entry name" value="DUF676 DOMAIN-CONTAINING PROTEIN"/>
    <property type="match status" value="1"/>
</dbReference>
<feature type="region of interest" description="Disordered" evidence="1">
    <location>
        <begin position="508"/>
        <end position="563"/>
    </location>
</feature>
<evidence type="ECO:0000313" key="2">
    <source>
        <dbReference type="EMBL" id="KAJ4399659.1"/>
    </source>
</evidence>
<dbReference type="PANTHER" id="PTHR47842">
    <property type="entry name" value="EXPRESSED PROTEIN"/>
    <property type="match status" value="1"/>
</dbReference>